<organism evidence="1 2">
    <name type="scientific">Emiliania huxleyi (strain CCMP1516)</name>
    <dbReference type="NCBI Taxonomy" id="280463"/>
    <lineage>
        <taxon>Eukaryota</taxon>
        <taxon>Haptista</taxon>
        <taxon>Haptophyta</taxon>
        <taxon>Prymnesiophyceae</taxon>
        <taxon>Isochrysidales</taxon>
        <taxon>Noelaerhabdaceae</taxon>
        <taxon>Emiliania</taxon>
    </lineage>
</organism>
<dbReference type="Proteomes" id="UP000013827">
    <property type="component" value="Unassembled WGS sequence"/>
</dbReference>
<accession>A0A0D3IC04</accession>
<evidence type="ECO:0000313" key="2">
    <source>
        <dbReference type="Proteomes" id="UP000013827"/>
    </source>
</evidence>
<dbReference type="Gene3D" id="3.90.1300.10">
    <property type="entry name" value="Amidase signature (AS) domain"/>
    <property type="match status" value="1"/>
</dbReference>
<dbReference type="InterPro" id="IPR036928">
    <property type="entry name" value="AS_sf"/>
</dbReference>
<dbReference type="AlphaFoldDB" id="A0A0D3IC04"/>
<dbReference type="HOGENOM" id="CLU_3000439_0_0_1"/>
<dbReference type="KEGG" id="ehx:EMIHUDRAFT_217042"/>
<evidence type="ECO:0000313" key="1">
    <source>
        <dbReference type="EnsemblProtists" id="EOD08789"/>
    </source>
</evidence>
<protein>
    <recommendedName>
        <fullName evidence="3">Amidase</fullName>
    </recommendedName>
</protein>
<name>A0A0D3IC04_EMIH1</name>
<dbReference type="EnsemblProtists" id="EOD08789">
    <property type="protein sequence ID" value="EOD08789"/>
    <property type="gene ID" value="EMIHUDRAFT_217042"/>
</dbReference>
<dbReference type="GeneID" id="17255006"/>
<reference evidence="2" key="1">
    <citation type="journal article" date="2013" name="Nature">
        <title>Pan genome of the phytoplankton Emiliania underpins its global distribution.</title>
        <authorList>
            <person name="Read B.A."/>
            <person name="Kegel J."/>
            <person name="Klute M.J."/>
            <person name="Kuo A."/>
            <person name="Lefebvre S.C."/>
            <person name="Maumus F."/>
            <person name="Mayer C."/>
            <person name="Miller J."/>
            <person name="Monier A."/>
            <person name="Salamov A."/>
            <person name="Young J."/>
            <person name="Aguilar M."/>
            <person name="Claverie J.M."/>
            <person name="Frickenhaus S."/>
            <person name="Gonzalez K."/>
            <person name="Herman E.K."/>
            <person name="Lin Y.C."/>
            <person name="Napier J."/>
            <person name="Ogata H."/>
            <person name="Sarno A.F."/>
            <person name="Shmutz J."/>
            <person name="Schroeder D."/>
            <person name="de Vargas C."/>
            <person name="Verret F."/>
            <person name="von Dassow P."/>
            <person name="Valentin K."/>
            <person name="Van de Peer Y."/>
            <person name="Wheeler G."/>
            <person name="Dacks J.B."/>
            <person name="Delwiche C.F."/>
            <person name="Dyhrman S.T."/>
            <person name="Glockner G."/>
            <person name="John U."/>
            <person name="Richards T."/>
            <person name="Worden A.Z."/>
            <person name="Zhang X."/>
            <person name="Grigoriev I.V."/>
            <person name="Allen A.E."/>
            <person name="Bidle K."/>
            <person name="Borodovsky M."/>
            <person name="Bowler C."/>
            <person name="Brownlee C."/>
            <person name="Cock J.M."/>
            <person name="Elias M."/>
            <person name="Gladyshev V.N."/>
            <person name="Groth M."/>
            <person name="Guda C."/>
            <person name="Hadaegh A."/>
            <person name="Iglesias-Rodriguez M.D."/>
            <person name="Jenkins J."/>
            <person name="Jones B.M."/>
            <person name="Lawson T."/>
            <person name="Leese F."/>
            <person name="Lindquist E."/>
            <person name="Lobanov A."/>
            <person name="Lomsadze A."/>
            <person name="Malik S.B."/>
            <person name="Marsh M.E."/>
            <person name="Mackinder L."/>
            <person name="Mock T."/>
            <person name="Mueller-Roeber B."/>
            <person name="Pagarete A."/>
            <person name="Parker M."/>
            <person name="Probert I."/>
            <person name="Quesneville H."/>
            <person name="Raines C."/>
            <person name="Rensing S.A."/>
            <person name="Riano-Pachon D.M."/>
            <person name="Richier S."/>
            <person name="Rokitta S."/>
            <person name="Shiraiwa Y."/>
            <person name="Soanes D.M."/>
            <person name="van der Giezen M."/>
            <person name="Wahlund T.M."/>
            <person name="Williams B."/>
            <person name="Wilson W."/>
            <person name="Wolfe G."/>
            <person name="Wurch L.L."/>
        </authorList>
    </citation>
    <scope>NUCLEOTIDE SEQUENCE</scope>
</reference>
<dbReference type="SUPFAM" id="SSF75304">
    <property type="entry name" value="Amidase signature (AS) enzymes"/>
    <property type="match status" value="1"/>
</dbReference>
<dbReference type="PaxDb" id="2903-EOD08789"/>
<keyword evidence="2" id="KW-1185">Reference proteome</keyword>
<evidence type="ECO:0008006" key="3">
    <source>
        <dbReference type="Google" id="ProtNLM"/>
    </source>
</evidence>
<proteinExistence type="predicted"/>
<sequence length="57" mass="6479">MMEHFRVEETTIADIHASYRAGAITCVQLTQAYLDRIAAYDQRGEMAHERNLALAIL</sequence>
<dbReference type="RefSeq" id="XP_005761218.1">
    <property type="nucleotide sequence ID" value="XM_005761161.1"/>
</dbReference>
<reference evidence="1" key="2">
    <citation type="submission" date="2024-10" db="UniProtKB">
        <authorList>
            <consortium name="EnsemblProtists"/>
        </authorList>
    </citation>
    <scope>IDENTIFICATION</scope>
</reference>